<evidence type="ECO:0000313" key="6">
    <source>
        <dbReference type="Proteomes" id="UP000434172"/>
    </source>
</evidence>
<dbReference type="EMBL" id="WOWK01000109">
    <property type="protein sequence ID" value="KAF0318513.1"/>
    <property type="molecule type" value="Genomic_DNA"/>
</dbReference>
<name>A0A8H3W5C4_9PEZI</name>
<organism evidence="5 6">
    <name type="scientific">Colletotrichum asianum</name>
    <dbReference type="NCBI Taxonomy" id="702518"/>
    <lineage>
        <taxon>Eukaryota</taxon>
        <taxon>Fungi</taxon>
        <taxon>Dikarya</taxon>
        <taxon>Ascomycota</taxon>
        <taxon>Pezizomycotina</taxon>
        <taxon>Sordariomycetes</taxon>
        <taxon>Hypocreomycetidae</taxon>
        <taxon>Glomerellales</taxon>
        <taxon>Glomerellaceae</taxon>
        <taxon>Colletotrichum</taxon>
        <taxon>Colletotrichum gloeosporioides species complex</taxon>
    </lineage>
</organism>
<reference evidence="5 6" key="1">
    <citation type="submission" date="2019-12" db="EMBL/GenBank/DDBJ databases">
        <title>A genome sequence resource for the geographically widespread anthracnose pathogen Colletotrichum asianum.</title>
        <authorList>
            <person name="Meng Y."/>
        </authorList>
    </citation>
    <scope>NUCLEOTIDE SEQUENCE [LARGE SCALE GENOMIC DNA]</scope>
    <source>
        <strain evidence="5 6">ICMP 18580</strain>
    </source>
</reference>
<dbReference type="Gene3D" id="1.25.40.20">
    <property type="entry name" value="Ankyrin repeat-containing domain"/>
    <property type="match status" value="2"/>
</dbReference>
<comment type="caution">
    <text evidence="5">The sequence shown here is derived from an EMBL/GenBank/DDBJ whole genome shotgun (WGS) entry which is preliminary data.</text>
</comment>
<dbReference type="SMART" id="SM00248">
    <property type="entry name" value="ANK"/>
    <property type="match status" value="4"/>
</dbReference>
<dbReference type="OrthoDB" id="539213at2759"/>
<feature type="compositionally biased region" description="Low complexity" evidence="4">
    <location>
        <begin position="563"/>
        <end position="584"/>
    </location>
</feature>
<accession>A0A8H3W5C4</accession>
<dbReference type="Pfam" id="PF00023">
    <property type="entry name" value="Ank"/>
    <property type="match status" value="2"/>
</dbReference>
<dbReference type="Proteomes" id="UP000434172">
    <property type="component" value="Unassembled WGS sequence"/>
</dbReference>
<evidence type="ECO:0000313" key="5">
    <source>
        <dbReference type="EMBL" id="KAF0318513.1"/>
    </source>
</evidence>
<dbReference type="AlphaFoldDB" id="A0A8H3W5C4"/>
<keyword evidence="1" id="KW-0677">Repeat</keyword>
<evidence type="ECO:0008006" key="7">
    <source>
        <dbReference type="Google" id="ProtNLM"/>
    </source>
</evidence>
<dbReference type="PANTHER" id="PTHR24198:SF165">
    <property type="entry name" value="ANKYRIN REPEAT-CONTAINING PROTEIN-RELATED"/>
    <property type="match status" value="1"/>
</dbReference>
<protein>
    <recommendedName>
        <fullName evidence="7">Ankyrin repeat protein</fullName>
    </recommendedName>
</protein>
<keyword evidence="2 3" id="KW-0040">ANK repeat</keyword>
<proteinExistence type="predicted"/>
<gene>
    <name evidence="5" type="ORF">GQ607_014306</name>
</gene>
<evidence type="ECO:0000256" key="2">
    <source>
        <dbReference type="ARBA" id="ARBA00023043"/>
    </source>
</evidence>
<evidence type="ECO:0000256" key="4">
    <source>
        <dbReference type="SAM" id="MobiDB-lite"/>
    </source>
</evidence>
<sequence length="736" mass="81666">MEALAAVIGVVGPVCQAASKIFQIVSAVRNSTDNLHRLRRRIELLHHALEGVQVSCSLRQGRRLLPPERFHYKSIAAILQGCQRSLFILERQLPSVPSDPSLASQIALAIEQKFSQDDVNQAVEDIKHYTTVLNLTLSSLSLVHSLETQSTQAQILQDVQRFARQLRNTVTFSMNVPYTTDQTFVLVGGREVRDPTLALDVQQWSSTATRLAEGVLIEGDQNHNELHHGPVNDITGSAVSDASALRATGARFNRPLEMHKYVWNIKISKLLKEGELYYNASLYLQTAIEIRESLVESGAAHLGNDNDEMMEELADLYGLFATTDGNEKARKLLEALSSSHGNPSSMDETQLSRIHHKLGVLCHRSMDLPAACYHLEIALQTRLDENPRDTAKIIDTCRVLREARYEAGDHAEYHATRDYVIQEIGSFEDLPRKRFERALEWARNNGFPDVHLDNMEIPRFEVTDSEDHPLLHVAVADRNLASDILEQIVQNVGDLEVRDRNFNTPLLIAVAADMTKTVQLLVENGARLDVRDPVGHNVLHKCQTKKMAELVFRLDTKSARRTSLASTTTAVRRTSTSSRLSSQTPEPVISRIEVNSRDCFGKTALYQACEKGNIDVVSTLVQLFKADTEIAGPHGCSPLAAAIQAQPNLRGGDMARKKADANQRKIEIVQKLVMYGANRDIDETIIRGAGGVASRIKKILRDTPVTHHGSAATLSSAAPSLELNLEGWTLIPNGFE</sequence>
<dbReference type="PROSITE" id="PS50297">
    <property type="entry name" value="ANK_REP_REGION"/>
    <property type="match status" value="1"/>
</dbReference>
<dbReference type="PROSITE" id="PS50088">
    <property type="entry name" value="ANK_REPEAT"/>
    <property type="match status" value="1"/>
</dbReference>
<feature type="repeat" description="ANK" evidence="3">
    <location>
        <begin position="501"/>
        <end position="533"/>
    </location>
</feature>
<dbReference type="InterPro" id="IPR036770">
    <property type="entry name" value="Ankyrin_rpt-contain_sf"/>
</dbReference>
<dbReference type="SUPFAM" id="SSF48403">
    <property type="entry name" value="Ankyrin repeat"/>
    <property type="match status" value="1"/>
</dbReference>
<evidence type="ECO:0000256" key="1">
    <source>
        <dbReference type="ARBA" id="ARBA00022737"/>
    </source>
</evidence>
<feature type="region of interest" description="Disordered" evidence="4">
    <location>
        <begin position="563"/>
        <end position="586"/>
    </location>
</feature>
<keyword evidence="6" id="KW-1185">Reference proteome</keyword>
<evidence type="ECO:0000256" key="3">
    <source>
        <dbReference type="PROSITE-ProRule" id="PRU00023"/>
    </source>
</evidence>
<dbReference type="PANTHER" id="PTHR24198">
    <property type="entry name" value="ANKYRIN REPEAT AND PROTEIN KINASE DOMAIN-CONTAINING PROTEIN"/>
    <property type="match status" value="1"/>
</dbReference>
<dbReference type="InterPro" id="IPR002110">
    <property type="entry name" value="Ankyrin_rpt"/>
</dbReference>